<sequence length="124" mass="14191">MNTLIYPVEYTAVVKSYSDWVNHENAEILKSIGYRVNHSIVPMRGGVFCRVSVSSKRSYPNDRKISRELVLQMFKDCNAQIQSSCSHKYDVIGDGVFMKAHNTIYEIRRCEMCADSIKFEVGDA</sequence>
<dbReference type="RefSeq" id="YP_007677770.1">
    <property type="nucleotide sequence ID" value="NC_020879.1"/>
</dbReference>
<protein>
    <submittedName>
        <fullName evidence="1">Putative phage protein</fullName>
    </submittedName>
</protein>
<keyword evidence="2" id="KW-1185">Reference proteome</keyword>
<dbReference type="KEGG" id="vg:15041292"/>
<dbReference type="EMBL" id="JN377895">
    <property type="protein sequence ID" value="AFN69683.1"/>
    <property type="molecule type" value="Genomic_DNA"/>
</dbReference>
<dbReference type="GeneID" id="15041292"/>
<dbReference type="Proteomes" id="UP000002894">
    <property type="component" value="Segment"/>
</dbReference>
<gene>
    <name evidence="1" type="ORF">Aes012_053</name>
</gene>
<organism evidence="1 2">
    <name type="scientific">Aeromonas phage Aes012</name>
    <dbReference type="NCBI Taxonomy" id="1198014"/>
    <lineage>
        <taxon>Viruses</taxon>
        <taxon>Duplodnaviria</taxon>
        <taxon>Heunggongvirae</taxon>
        <taxon>Uroviricota</taxon>
        <taxon>Caudoviricetes</taxon>
        <taxon>Pantevenvirales</taxon>
        <taxon>Straboviridae</taxon>
        <taxon>Tulanevirus</taxon>
        <taxon>Tulanevirus aes12</taxon>
    </lineage>
</organism>
<evidence type="ECO:0000313" key="2">
    <source>
        <dbReference type="Proteomes" id="UP000002894"/>
    </source>
</evidence>
<accession>I6ZHZ6</accession>
<reference evidence="1 2" key="1">
    <citation type="submission" date="2011-07" db="EMBL/GenBank/DDBJ databases">
        <title>Complete genome of Aeromonas phage Aes012.</title>
        <authorList>
            <person name="Petrov V.M."/>
            <person name="Ratnayaka S."/>
            <person name="Karam J.D."/>
        </authorList>
    </citation>
    <scope>NUCLEOTIDE SEQUENCE [LARGE SCALE GENOMIC DNA]</scope>
</reference>
<evidence type="ECO:0000313" key="1">
    <source>
        <dbReference type="EMBL" id="AFN69683.1"/>
    </source>
</evidence>
<proteinExistence type="predicted"/>
<name>I6ZHZ6_9CAUD</name>